<organism evidence="2 3">
    <name type="scientific">Frankia alni (strain DSM 45986 / CECT 9034 / ACN14a)</name>
    <dbReference type="NCBI Taxonomy" id="326424"/>
    <lineage>
        <taxon>Bacteria</taxon>
        <taxon>Bacillati</taxon>
        <taxon>Actinomycetota</taxon>
        <taxon>Actinomycetes</taxon>
        <taxon>Frankiales</taxon>
        <taxon>Frankiaceae</taxon>
        <taxon>Frankia</taxon>
    </lineage>
</organism>
<accession>Q0RIE8</accession>
<reference evidence="2 3" key="1">
    <citation type="journal article" date="2007" name="Genome Res.">
        <title>Genome characteristics of facultatively symbiotic Frankia sp. strains reflect host range and host plant biogeography.</title>
        <authorList>
            <person name="Normand P."/>
            <person name="Lapierre P."/>
            <person name="Tisa L.S."/>
            <person name="Gogarten J.P."/>
            <person name="Alloisio N."/>
            <person name="Bagnarol E."/>
            <person name="Bassi C.A."/>
            <person name="Berry A.M."/>
            <person name="Bickhart D.M."/>
            <person name="Choisne N."/>
            <person name="Couloux A."/>
            <person name="Cournoyer B."/>
            <person name="Cruveiller S."/>
            <person name="Daubin V."/>
            <person name="Demange N."/>
            <person name="Francino M.P."/>
            <person name="Goltsman E."/>
            <person name="Huang Y."/>
            <person name="Kopp O.R."/>
            <person name="Labarre L."/>
            <person name="Lapidus A."/>
            <person name="Lavire C."/>
            <person name="Marechal J."/>
            <person name="Martinez M."/>
            <person name="Mastronunzio J.E."/>
            <person name="Mullin B.C."/>
            <person name="Niemann J."/>
            <person name="Pujic P."/>
            <person name="Rawnsley T."/>
            <person name="Rouy Z."/>
            <person name="Schenowitz C."/>
            <person name="Sellstedt A."/>
            <person name="Tavares F."/>
            <person name="Tomkins J.P."/>
            <person name="Vallenet D."/>
            <person name="Valverde C."/>
            <person name="Wall L.G."/>
            <person name="Wang Y."/>
            <person name="Medigue C."/>
            <person name="Benson D.R."/>
        </authorList>
    </citation>
    <scope>NUCLEOTIDE SEQUENCE [LARGE SCALE GENOMIC DNA]</scope>
    <source>
        <strain evidence="3">DSM 45986 / CECT 9034 / ACN14a</strain>
    </source>
</reference>
<name>Q0RIE8_FRAAA</name>
<dbReference type="Proteomes" id="UP000000657">
    <property type="component" value="Chromosome"/>
</dbReference>
<sequence>MPAARTDPLAAHADSARGTNRPNSPASRPGAVLHAPAHHFRSFPADGIGPDRDRIEGARFPRRPPTPITHRNHWRVPAAAIGSGSRPGSGPHIRGRAGDDRNGQDGP</sequence>
<feature type="compositionally biased region" description="Basic and acidic residues" evidence="1">
    <location>
        <begin position="49"/>
        <end position="59"/>
    </location>
</feature>
<gene>
    <name evidence="2" type="ordered locus">FRAAL4079</name>
</gene>
<evidence type="ECO:0000313" key="3">
    <source>
        <dbReference type="Proteomes" id="UP000000657"/>
    </source>
</evidence>
<dbReference type="KEGG" id="fal:FRAAL4079"/>
<evidence type="ECO:0000313" key="2">
    <source>
        <dbReference type="EMBL" id="CAJ62721.1"/>
    </source>
</evidence>
<dbReference type="AlphaFoldDB" id="Q0RIE8"/>
<proteinExistence type="predicted"/>
<feature type="compositionally biased region" description="Polar residues" evidence="1">
    <location>
        <begin position="17"/>
        <end position="26"/>
    </location>
</feature>
<feature type="compositionally biased region" description="Basic and acidic residues" evidence="1">
    <location>
        <begin position="96"/>
        <end position="107"/>
    </location>
</feature>
<keyword evidence="3" id="KW-1185">Reference proteome</keyword>
<feature type="region of interest" description="Disordered" evidence="1">
    <location>
        <begin position="1"/>
        <end position="107"/>
    </location>
</feature>
<protein>
    <submittedName>
        <fullName evidence="2">Uncharacterized protein</fullName>
    </submittedName>
</protein>
<evidence type="ECO:0000256" key="1">
    <source>
        <dbReference type="SAM" id="MobiDB-lite"/>
    </source>
</evidence>
<dbReference type="EMBL" id="CT573213">
    <property type="protein sequence ID" value="CAJ62721.1"/>
    <property type="molecule type" value="Genomic_DNA"/>
</dbReference>
<dbReference type="HOGENOM" id="CLU_2206178_0_0_11"/>